<dbReference type="InterPro" id="IPR012334">
    <property type="entry name" value="Pectin_lyas_fold"/>
</dbReference>
<comment type="catalytic activity">
    <reaction evidence="14 16">
        <text>[(1-&gt;4)-alpha-D-galacturonosyl methyl ester](n) + n H2O = [(1-&gt;4)-alpha-D-galacturonosyl](n) + n methanol + n H(+)</text>
        <dbReference type="Rhea" id="RHEA:22380"/>
        <dbReference type="Rhea" id="RHEA-COMP:14570"/>
        <dbReference type="Rhea" id="RHEA-COMP:14573"/>
        <dbReference type="ChEBI" id="CHEBI:15377"/>
        <dbReference type="ChEBI" id="CHEBI:15378"/>
        <dbReference type="ChEBI" id="CHEBI:17790"/>
        <dbReference type="ChEBI" id="CHEBI:140522"/>
        <dbReference type="ChEBI" id="CHEBI:140523"/>
        <dbReference type="EC" id="3.1.1.11"/>
    </reaction>
</comment>
<keyword evidence="17" id="KW-0812">Transmembrane</keyword>
<evidence type="ECO:0000256" key="11">
    <source>
        <dbReference type="ARBA" id="ARBA00023157"/>
    </source>
</evidence>
<dbReference type="PANTHER" id="PTHR31707">
    <property type="entry name" value="PECTINESTERASE"/>
    <property type="match status" value="1"/>
</dbReference>
<dbReference type="EMBL" id="CAMAPF010000101">
    <property type="protein sequence ID" value="CAH9098855.1"/>
    <property type="molecule type" value="Genomic_DNA"/>
</dbReference>
<dbReference type="SMART" id="SM00856">
    <property type="entry name" value="PMEI"/>
    <property type="match status" value="1"/>
</dbReference>
<feature type="active site" evidence="15">
    <location>
        <position position="432"/>
    </location>
</feature>
<dbReference type="Pfam" id="PF04043">
    <property type="entry name" value="PMEI"/>
    <property type="match status" value="1"/>
</dbReference>
<evidence type="ECO:0000256" key="12">
    <source>
        <dbReference type="ARBA" id="ARBA00023180"/>
    </source>
</evidence>
<evidence type="ECO:0000256" key="16">
    <source>
        <dbReference type="RuleBase" id="RU000589"/>
    </source>
</evidence>
<dbReference type="InterPro" id="IPR006501">
    <property type="entry name" value="Pectinesterase_inhib_dom"/>
</dbReference>
<evidence type="ECO:0000256" key="3">
    <source>
        <dbReference type="ARBA" id="ARBA00006027"/>
    </source>
</evidence>
<dbReference type="CDD" id="cd15798">
    <property type="entry name" value="PMEI-like_3"/>
    <property type="match status" value="1"/>
</dbReference>
<dbReference type="AlphaFoldDB" id="A0AAV0DDB0"/>
<protein>
    <recommendedName>
        <fullName evidence="5 16">Pectinesterase</fullName>
        <ecNumber evidence="5 16">3.1.1.11</ecNumber>
    </recommendedName>
</protein>
<evidence type="ECO:0000256" key="17">
    <source>
        <dbReference type="SAM" id="Phobius"/>
    </source>
</evidence>
<comment type="similarity">
    <text evidence="3">In the N-terminal section; belongs to the PMEI family.</text>
</comment>
<dbReference type="EC" id="3.1.1.11" evidence="5 16"/>
<feature type="transmembrane region" description="Helical" evidence="17">
    <location>
        <begin position="33"/>
        <end position="55"/>
    </location>
</feature>
<keyword evidence="10 16" id="KW-0063">Aspartyl esterase</keyword>
<organism evidence="19 20">
    <name type="scientific">Cuscuta epithymum</name>
    <dbReference type="NCBI Taxonomy" id="186058"/>
    <lineage>
        <taxon>Eukaryota</taxon>
        <taxon>Viridiplantae</taxon>
        <taxon>Streptophyta</taxon>
        <taxon>Embryophyta</taxon>
        <taxon>Tracheophyta</taxon>
        <taxon>Spermatophyta</taxon>
        <taxon>Magnoliopsida</taxon>
        <taxon>eudicotyledons</taxon>
        <taxon>Gunneridae</taxon>
        <taxon>Pentapetalae</taxon>
        <taxon>asterids</taxon>
        <taxon>lamiids</taxon>
        <taxon>Solanales</taxon>
        <taxon>Convolvulaceae</taxon>
        <taxon>Cuscuteae</taxon>
        <taxon>Cuscuta</taxon>
        <taxon>Cuscuta subgen. Cuscuta</taxon>
    </lineage>
</organism>
<keyword evidence="7" id="KW-0964">Secreted</keyword>
<dbReference type="Pfam" id="PF01095">
    <property type="entry name" value="Pectinesterase"/>
    <property type="match status" value="1"/>
</dbReference>
<evidence type="ECO:0000256" key="9">
    <source>
        <dbReference type="ARBA" id="ARBA00022801"/>
    </source>
</evidence>
<evidence type="ECO:0000256" key="8">
    <source>
        <dbReference type="ARBA" id="ARBA00022729"/>
    </source>
</evidence>
<keyword evidence="11" id="KW-1015">Disulfide bond</keyword>
<proteinExistence type="inferred from homology"/>
<dbReference type="InterPro" id="IPR033131">
    <property type="entry name" value="Pectinesterase_Asp_AS"/>
</dbReference>
<dbReference type="GO" id="GO:0030599">
    <property type="term" value="F:pectinesterase activity"/>
    <property type="evidence" value="ECO:0007669"/>
    <property type="project" value="UniProtKB-UniRule"/>
</dbReference>
<dbReference type="FunFam" id="1.20.140.40:FF:000010">
    <property type="entry name" value="Pectinesterase"/>
    <property type="match status" value="1"/>
</dbReference>
<dbReference type="InterPro" id="IPR035513">
    <property type="entry name" value="Invertase/methylesterase_inhib"/>
</dbReference>
<evidence type="ECO:0000256" key="15">
    <source>
        <dbReference type="PROSITE-ProRule" id="PRU10040"/>
    </source>
</evidence>
<dbReference type="Proteomes" id="UP001152523">
    <property type="component" value="Unassembled WGS sequence"/>
</dbReference>
<keyword evidence="6" id="KW-0134">Cell wall</keyword>
<comment type="caution">
    <text evidence="19">The sequence shown here is derived from an EMBL/GenBank/DDBJ whole genome shotgun (WGS) entry which is preliminary data.</text>
</comment>
<dbReference type="FunFam" id="2.160.20.10:FF:000001">
    <property type="entry name" value="Pectinesterase"/>
    <property type="match status" value="1"/>
</dbReference>
<keyword evidence="8" id="KW-0732">Signal</keyword>
<dbReference type="GO" id="GO:0004857">
    <property type="term" value="F:enzyme inhibitor activity"/>
    <property type="evidence" value="ECO:0007669"/>
    <property type="project" value="InterPro"/>
</dbReference>
<evidence type="ECO:0000313" key="20">
    <source>
        <dbReference type="Proteomes" id="UP001152523"/>
    </source>
</evidence>
<gene>
    <name evidence="19" type="ORF">CEPIT_LOCUS14578</name>
</gene>
<reference evidence="19" key="1">
    <citation type="submission" date="2022-07" db="EMBL/GenBank/DDBJ databases">
        <authorList>
            <person name="Macas J."/>
            <person name="Novak P."/>
            <person name="Neumann P."/>
        </authorList>
    </citation>
    <scope>NUCLEOTIDE SEQUENCE</scope>
</reference>
<comment type="subcellular location">
    <subcellularLocation>
        <location evidence="1">Secreted</location>
        <location evidence="1">Cell wall</location>
    </subcellularLocation>
</comment>
<dbReference type="InterPro" id="IPR000070">
    <property type="entry name" value="Pectinesterase_cat"/>
</dbReference>
<dbReference type="SUPFAM" id="SSF101148">
    <property type="entry name" value="Plant invertase/pectin methylesterase inhibitor"/>
    <property type="match status" value="1"/>
</dbReference>
<evidence type="ECO:0000256" key="2">
    <source>
        <dbReference type="ARBA" id="ARBA00005184"/>
    </source>
</evidence>
<evidence type="ECO:0000256" key="4">
    <source>
        <dbReference type="ARBA" id="ARBA00007786"/>
    </source>
</evidence>
<dbReference type="Gene3D" id="2.160.20.10">
    <property type="entry name" value="Single-stranded right-handed beta-helix, Pectin lyase-like"/>
    <property type="match status" value="1"/>
</dbReference>
<dbReference type="GO" id="GO:0042545">
    <property type="term" value="P:cell wall modification"/>
    <property type="evidence" value="ECO:0007669"/>
    <property type="project" value="UniProtKB-UniRule"/>
</dbReference>
<dbReference type="PROSITE" id="PS00503">
    <property type="entry name" value="PECTINESTERASE_2"/>
    <property type="match status" value="1"/>
</dbReference>
<comment type="similarity">
    <text evidence="4">In the C-terminal section; belongs to the pectinesterase family.</text>
</comment>
<keyword evidence="17" id="KW-0472">Membrane</keyword>
<keyword evidence="9 16" id="KW-0378">Hydrolase</keyword>
<dbReference type="Gene3D" id="1.20.140.40">
    <property type="entry name" value="Invertase/pectin methylesterase inhibitor family protein"/>
    <property type="match status" value="1"/>
</dbReference>
<evidence type="ECO:0000256" key="6">
    <source>
        <dbReference type="ARBA" id="ARBA00022512"/>
    </source>
</evidence>
<evidence type="ECO:0000256" key="10">
    <source>
        <dbReference type="ARBA" id="ARBA00023085"/>
    </source>
</evidence>
<evidence type="ECO:0000259" key="18">
    <source>
        <dbReference type="SMART" id="SM00856"/>
    </source>
</evidence>
<feature type="domain" description="Pectinesterase inhibitor" evidence="18">
    <location>
        <begin position="67"/>
        <end position="230"/>
    </location>
</feature>
<dbReference type="NCBIfam" id="TIGR01614">
    <property type="entry name" value="PME_inhib"/>
    <property type="match status" value="1"/>
</dbReference>
<keyword evidence="17" id="KW-1133">Transmembrane helix</keyword>
<dbReference type="InterPro" id="IPR011050">
    <property type="entry name" value="Pectin_lyase_fold/virulence"/>
</dbReference>
<name>A0AAV0DDB0_9ASTE</name>
<evidence type="ECO:0000256" key="5">
    <source>
        <dbReference type="ARBA" id="ARBA00013229"/>
    </source>
</evidence>
<dbReference type="GO" id="GO:0045490">
    <property type="term" value="P:pectin catabolic process"/>
    <property type="evidence" value="ECO:0007669"/>
    <property type="project" value="UniProtKB-UniRule"/>
</dbReference>
<evidence type="ECO:0000313" key="19">
    <source>
        <dbReference type="EMBL" id="CAH9098855.1"/>
    </source>
</evidence>
<accession>A0AAV0DDB0</accession>
<keyword evidence="13" id="KW-0961">Cell wall biogenesis/degradation</keyword>
<dbReference type="SUPFAM" id="SSF51126">
    <property type="entry name" value="Pectin lyase-like"/>
    <property type="match status" value="1"/>
</dbReference>
<evidence type="ECO:0000256" key="13">
    <source>
        <dbReference type="ARBA" id="ARBA00023316"/>
    </source>
</evidence>
<evidence type="ECO:0000256" key="1">
    <source>
        <dbReference type="ARBA" id="ARBA00004191"/>
    </source>
</evidence>
<keyword evidence="20" id="KW-1185">Reference proteome</keyword>
<evidence type="ECO:0000256" key="14">
    <source>
        <dbReference type="ARBA" id="ARBA00047928"/>
    </source>
</evidence>
<keyword evidence="12" id="KW-0325">Glycoprotein</keyword>
<sequence>MSTAKAQSTGGQIPGDPFPGDGSDICKKKKKTYLVILASFLLVAVVAGTVCVGLSRERITGTSLSPATHAIVKSSCSNTLYPELCVSTIATSPAAGKHKITSRKDVIRLSLNITVTTVEHNFFTIEKIVNTTGGRLTPRERTALHDCLEMVGETLDELHQAAVDLENYPAANKSLKLHADDLKTLMSSAITNQESCVDGFSHDGADESVREALSAGLSHVEKMCSNALAMTKNMIDADIEEQMKLSRTTNRKLKEVSGVSEWPEWLSTQNRKLLQSVTVTPDVVVAADGSGNYTTVSEAVENAPEKSEVRYVIRIKAGVYHENVEVPKKKTNIMFIGDGRTTTIITGNRSVVGTNSTTFHSATVAAVGAGFYARDLTFENSAGHENHQAVALRVGSDLSAFYRCDILGYQDTLYVHSNRQFFIECLVAGTVDFIFGNGAVVLQNCDIHARLPGDGQKNMITAQGRKDPNQNTGIVIQNSRIGATSNLKPVQKDFPTYLGRPWKEFSRTVIMQSSISDVVHPAGWHEWAGDFALKTLFYGEYMNTGVGANTSQRVNWEGYKVITDASEAEKYTPESFIAGGTWLNGTGFPYSLGL</sequence>
<comment type="pathway">
    <text evidence="2 16">Glycan metabolism; pectin degradation; 2-dehydro-3-deoxy-D-gluconate from pectin: step 1/5.</text>
</comment>
<evidence type="ECO:0000256" key="7">
    <source>
        <dbReference type="ARBA" id="ARBA00022525"/>
    </source>
</evidence>